<sequence length="94" mass="10555">MATSVFYGANPDPVSSISNIKGKLIGSYAGEDPRVNEGLPAMIGAFRDARKEIELKIYEKAQHAFFNDLRPTYKQDAALDAWNRTISFFDRVLK</sequence>
<evidence type="ECO:0000259" key="1">
    <source>
        <dbReference type="Pfam" id="PF01738"/>
    </source>
</evidence>
<keyword evidence="2" id="KW-0378">Hydrolase</keyword>
<dbReference type="InterPro" id="IPR002925">
    <property type="entry name" value="Dienelactn_hydro"/>
</dbReference>
<dbReference type="GO" id="GO:0016787">
    <property type="term" value="F:hydrolase activity"/>
    <property type="evidence" value="ECO:0007669"/>
    <property type="project" value="UniProtKB-KW"/>
</dbReference>
<dbReference type="AlphaFoldDB" id="T0YQE5"/>
<reference evidence="2" key="2">
    <citation type="journal article" date="2014" name="ISME J.">
        <title>Microbial stratification in low pH oxic and suboxic macroscopic growths along an acid mine drainage.</title>
        <authorList>
            <person name="Mendez-Garcia C."/>
            <person name="Mesa V."/>
            <person name="Sprenger R.R."/>
            <person name="Richter M."/>
            <person name="Diez M.S."/>
            <person name="Solano J."/>
            <person name="Bargiela R."/>
            <person name="Golyshina O.V."/>
            <person name="Manteca A."/>
            <person name="Ramos J.L."/>
            <person name="Gallego J.R."/>
            <person name="Llorente I."/>
            <person name="Martins Dos Santos V.A."/>
            <person name="Jensen O.N."/>
            <person name="Pelaez A.I."/>
            <person name="Sanchez J."/>
            <person name="Ferrer M."/>
        </authorList>
    </citation>
    <scope>NUCLEOTIDE SEQUENCE</scope>
</reference>
<dbReference type="Pfam" id="PF01738">
    <property type="entry name" value="DLH"/>
    <property type="match status" value="1"/>
</dbReference>
<dbReference type="InterPro" id="IPR029058">
    <property type="entry name" value="AB_hydrolase_fold"/>
</dbReference>
<feature type="domain" description="Dienelactone hydrolase" evidence="1">
    <location>
        <begin position="2"/>
        <end position="92"/>
    </location>
</feature>
<dbReference type="InterPro" id="IPR051049">
    <property type="entry name" value="Dienelactone_hydrolase-like"/>
</dbReference>
<protein>
    <submittedName>
        <fullName evidence="2">Dienelactone hydrolase domain protein</fullName>
    </submittedName>
</protein>
<evidence type="ECO:0000313" key="2">
    <source>
        <dbReference type="EMBL" id="EQD37791.1"/>
    </source>
</evidence>
<dbReference type="PANTHER" id="PTHR46623">
    <property type="entry name" value="CARBOXYMETHYLENEBUTENOLIDASE-RELATED"/>
    <property type="match status" value="1"/>
</dbReference>
<dbReference type="SUPFAM" id="SSF53474">
    <property type="entry name" value="alpha/beta-Hydrolases"/>
    <property type="match status" value="1"/>
</dbReference>
<dbReference type="EMBL" id="AUZZ01008511">
    <property type="protein sequence ID" value="EQD37791.1"/>
    <property type="molecule type" value="Genomic_DNA"/>
</dbReference>
<organism evidence="2">
    <name type="scientific">mine drainage metagenome</name>
    <dbReference type="NCBI Taxonomy" id="410659"/>
    <lineage>
        <taxon>unclassified sequences</taxon>
        <taxon>metagenomes</taxon>
        <taxon>ecological metagenomes</taxon>
    </lineage>
</organism>
<name>T0YQE5_9ZZZZ</name>
<gene>
    <name evidence="2" type="ORF">B2A_11771</name>
</gene>
<dbReference type="Gene3D" id="3.40.50.1820">
    <property type="entry name" value="alpha/beta hydrolase"/>
    <property type="match status" value="1"/>
</dbReference>
<proteinExistence type="predicted"/>
<dbReference type="PANTHER" id="PTHR46623:SF6">
    <property type="entry name" value="ALPHA_BETA-HYDROLASES SUPERFAMILY PROTEIN"/>
    <property type="match status" value="1"/>
</dbReference>
<comment type="caution">
    <text evidence="2">The sequence shown here is derived from an EMBL/GenBank/DDBJ whole genome shotgun (WGS) entry which is preliminary data.</text>
</comment>
<accession>T0YQE5</accession>
<reference evidence="2" key="1">
    <citation type="submission" date="2013-08" db="EMBL/GenBank/DDBJ databases">
        <authorList>
            <person name="Mendez C."/>
            <person name="Richter M."/>
            <person name="Ferrer M."/>
            <person name="Sanchez J."/>
        </authorList>
    </citation>
    <scope>NUCLEOTIDE SEQUENCE</scope>
</reference>